<keyword evidence="3" id="KW-0677">Repeat</keyword>
<dbReference type="InterPro" id="IPR017900">
    <property type="entry name" value="4Fe4S_Fe_S_CS"/>
</dbReference>
<evidence type="ECO:0000256" key="1">
    <source>
        <dbReference type="ARBA" id="ARBA00022485"/>
    </source>
</evidence>
<dbReference type="SUPFAM" id="SSF54862">
    <property type="entry name" value="4Fe-4S ferredoxins"/>
    <property type="match status" value="1"/>
</dbReference>
<dbReference type="KEGG" id="aas:Aasi_1026"/>
<dbReference type="InterPro" id="IPR010226">
    <property type="entry name" value="NADH_quinone_OxRdtase_chainI"/>
</dbReference>
<dbReference type="HOGENOM" id="CLU_067218_4_4_10"/>
<name>B3ET22_AMOA5</name>
<gene>
    <name evidence="7" type="ordered locus">Aasi_1026</name>
</gene>
<evidence type="ECO:0000259" key="6">
    <source>
        <dbReference type="PROSITE" id="PS51379"/>
    </source>
</evidence>
<dbReference type="STRING" id="452471.Aasi_1026"/>
<dbReference type="Proteomes" id="UP000001227">
    <property type="component" value="Chromosome"/>
</dbReference>
<feature type="domain" description="4Fe-4S ferredoxin-type" evidence="6">
    <location>
        <begin position="62"/>
        <end position="93"/>
    </location>
</feature>
<dbReference type="PROSITE" id="PS00198">
    <property type="entry name" value="4FE4S_FER_1"/>
    <property type="match status" value="1"/>
</dbReference>
<accession>B3ET22</accession>
<protein>
    <recommendedName>
        <fullName evidence="6">4Fe-4S ferredoxin-type domain-containing protein</fullName>
    </recommendedName>
</protein>
<evidence type="ECO:0000256" key="4">
    <source>
        <dbReference type="ARBA" id="ARBA00023004"/>
    </source>
</evidence>
<feature type="domain" description="4Fe-4S ferredoxin-type" evidence="6">
    <location>
        <begin position="113"/>
        <end position="142"/>
    </location>
</feature>
<evidence type="ECO:0000256" key="5">
    <source>
        <dbReference type="ARBA" id="ARBA00023014"/>
    </source>
</evidence>
<dbReference type="RefSeq" id="WP_012473136.1">
    <property type="nucleotide sequence ID" value="NC_010830.1"/>
</dbReference>
<evidence type="ECO:0000256" key="2">
    <source>
        <dbReference type="ARBA" id="ARBA00022723"/>
    </source>
</evidence>
<dbReference type="GO" id="GO:0016651">
    <property type="term" value="F:oxidoreductase activity, acting on NAD(P)H"/>
    <property type="evidence" value="ECO:0007669"/>
    <property type="project" value="InterPro"/>
</dbReference>
<dbReference type="AlphaFoldDB" id="B3ET22"/>
<dbReference type="Gene3D" id="3.30.70.3270">
    <property type="match status" value="1"/>
</dbReference>
<keyword evidence="5" id="KW-0411">Iron-sulfur</keyword>
<dbReference type="GO" id="GO:0046872">
    <property type="term" value="F:metal ion binding"/>
    <property type="evidence" value="ECO:0007669"/>
    <property type="project" value="UniProtKB-KW"/>
</dbReference>
<dbReference type="PANTHER" id="PTHR10849">
    <property type="entry name" value="NADH DEHYDROGENASE UBIQUINONE IRON-SULFUR PROTEIN 8, MITOCHONDRIAL"/>
    <property type="match status" value="1"/>
</dbReference>
<keyword evidence="2" id="KW-0479">Metal-binding</keyword>
<evidence type="ECO:0000313" key="8">
    <source>
        <dbReference type="Proteomes" id="UP000001227"/>
    </source>
</evidence>
<organism evidence="7 8">
    <name type="scientific">Amoebophilus asiaticus (strain 5a2)</name>
    <dbReference type="NCBI Taxonomy" id="452471"/>
    <lineage>
        <taxon>Bacteria</taxon>
        <taxon>Pseudomonadati</taxon>
        <taxon>Bacteroidota</taxon>
        <taxon>Cytophagia</taxon>
        <taxon>Cytophagales</taxon>
        <taxon>Amoebophilaceae</taxon>
        <taxon>Candidatus Amoebophilus</taxon>
    </lineage>
</organism>
<keyword evidence="4" id="KW-0408">Iron</keyword>
<keyword evidence="8" id="KW-1185">Reference proteome</keyword>
<dbReference type="GO" id="GO:0016020">
    <property type="term" value="C:membrane"/>
    <property type="evidence" value="ECO:0007669"/>
    <property type="project" value="InterPro"/>
</dbReference>
<dbReference type="GO" id="GO:0051539">
    <property type="term" value="F:4 iron, 4 sulfur cluster binding"/>
    <property type="evidence" value="ECO:0007669"/>
    <property type="project" value="UniProtKB-KW"/>
</dbReference>
<dbReference type="eggNOG" id="COG1143">
    <property type="taxonomic scope" value="Bacteria"/>
</dbReference>
<dbReference type="PROSITE" id="PS51379">
    <property type="entry name" value="4FE4S_FER_2"/>
    <property type="match status" value="2"/>
</dbReference>
<keyword evidence="1" id="KW-0004">4Fe-4S</keyword>
<dbReference type="OrthoDB" id="9808559at2"/>
<evidence type="ECO:0000313" key="7">
    <source>
        <dbReference type="EMBL" id="ACE06374.1"/>
    </source>
</evidence>
<evidence type="ECO:0000256" key="3">
    <source>
        <dbReference type="ARBA" id="ARBA00022737"/>
    </source>
</evidence>
<dbReference type="Pfam" id="PF12838">
    <property type="entry name" value="Fer4_7"/>
    <property type="match status" value="1"/>
</dbReference>
<dbReference type="InterPro" id="IPR017896">
    <property type="entry name" value="4Fe4S_Fe-S-bd"/>
</dbReference>
<reference evidence="7 8" key="1">
    <citation type="journal article" date="2010" name="J. Bacteriol.">
        <title>The genome of the amoeba symbiont 'Candidatus Amoebophilus asiaticus' reveals common mechanisms for host cell interaction among amoeba-associated bacteria.</title>
        <authorList>
            <person name="Schmitz-Esser S."/>
            <person name="Tischler P."/>
            <person name="Arnold R."/>
            <person name="Montanaro J."/>
            <person name="Wagner M."/>
            <person name="Rattei T."/>
            <person name="Horn M."/>
        </authorList>
    </citation>
    <scope>NUCLEOTIDE SEQUENCE [LARGE SCALE GENOMIC DNA]</scope>
    <source>
        <strain evidence="7 8">5a2</strain>
    </source>
</reference>
<sequence length="184" mass="21021">MQLRTLFHIILRLTKPLQLTWQHFVKSIKARNHTSTPIYFQQESGNITLQYPHEKLPVPSRGRYKLHNAIEDCIVCDKCAKICPVDCIEIESIPAPDVFGITSNGMKKRIHAAKFDIDMAKCCFCGLCTTVCPTECLTMTPEYDFSVFDVLEHKVSFANMSEAEIIEKKQIWDTHATSKKILAE</sequence>
<proteinExistence type="predicted"/>
<dbReference type="EMBL" id="CP001102">
    <property type="protein sequence ID" value="ACE06374.1"/>
    <property type="molecule type" value="Genomic_DNA"/>
</dbReference>